<feature type="compositionally biased region" description="Basic residues" evidence="1">
    <location>
        <begin position="376"/>
        <end position="392"/>
    </location>
</feature>
<gene>
    <name evidence="2" type="ORF">AVDCRST_MAG69-2908</name>
</gene>
<feature type="compositionally biased region" description="Basic residues" evidence="1">
    <location>
        <begin position="68"/>
        <end position="78"/>
    </location>
</feature>
<accession>A0A6J4TAA4</accession>
<feature type="compositionally biased region" description="Basic residues" evidence="1">
    <location>
        <begin position="12"/>
        <end position="22"/>
    </location>
</feature>
<dbReference type="GO" id="GO:0016491">
    <property type="term" value="F:oxidoreductase activity"/>
    <property type="evidence" value="ECO:0007669"/>
    <property type="project" value="UniProtKB-KW"/>
</dbReference>
<sequence length="463" mass="53648">ELPPGPGLHQCPLHHRLRAVHRRPADAPRPAYGGAGQLHRRHRHGHRGGGHPALAGGRRLPADPDRHRDRHRGGHSQRPRGEDDADAADGGAVQRRRRRRHRAHRLRRVPHPGRPRPRRPHPHPVRRDRRLRLLLGLEHRLREAAGAHEGDHPAPGRQAHQRRGGAGHPRGGVHHRRRLGFRAADAGHPRPRRHPRHPRRDPDRRRRHAGRHLNAERLHRTQRGGRRHGARQHRADRGRHARRRLGLDPHQADGRRHEPLDRERLLRLLRGRRWRRRRGRGRRRAEAGQVDQRGRRGHPAVLRPSRGHRAGLRHGRRPGAAHGRRPGRRAREPRRRGPARHPPGGRAHAGPHERAAGRGRRAVRQAQGDGRDQRRVRALRCRPDHRRQRRRQPGGSQRLELADLRHADPRCRQGPVDHRPQALDELRLRRHRQPAVLRRQDPDAVRRRQEVRLRPALGSPLAL</sequence>
<dbReference type="AlphaFoldDB" id="A0A6J4TAA4"/>
<feature type="compositionally biased region" description="Basic residues" evidence="1">
    <location>
        <begin position="38"/>
        <end position="49"/>
    </location>
</feature>
<feature type="compositionally biased region" description="Basic residues" evidence="1">
    <location>
        <begin position="94"/>
        <end position="129"/>
    </location>
</feature>
<feature type="compositionally biased region" description="Basic residues" evidence="1">
    <location>
        <begin position="305"/>
        <end position="339"/>
    </location>
</feature>
<feature type="non-terminal residue" evidence="2">
    <location>
        <position position="463"/>
    </location>
</feature>
<feature type="compositionally biased region" description="Basic and acidic residues" evidence="1">
    <location>
        <begin position="245"/>
        <end position="259"/>
    </location>
</feature>
<feature type="compositionally biased region" description="Basic residues" evidence="1">
    <location>
        <begin position="189"/>
        <end position="211"/>
    </location>
</feature>
<feature type="region of interest" description="Disordered" evidence="1">
    <location>
        <begin position="1"/>
        <end position="129"/>
    </location>
</feature>
<evidence type="ECO:0000256" key="1">
    <source>
        <dbReference type="SAM" id="MobiDB-lite"/>
    </source>
</evidence>
<dbReference type="EMBL" id="CADCVP010000319">
    <property type="protein sequence ID" value="CAA9518389.1"/>
    <property type="molecule type" value="Genomic_DNA"/>
</dbReference>
<name>A0A6J4TAA4_9ACTN</name>
<feature type="compositionally biased region" description="Basic and acidic residues" evidence="1">
    <location>
        <begin position="145"/>
        <end position="154"/>
    </location>
</feature>
<feature type="compositionally biased region" description="Basic and acidic residues" evidence="1">
    <location>
        <begin position="400"/>
        <end position="421"/>
    </location>
</feature>
<reference evidence="2" key="1">
    <citation type="submission" date="2020-02" db="EMBL/GenBank/DDBJ databases">
        <authorList>
            <person name="Meier V. D."/>
        </authorList>
    </citation>
    <scope>NUCLEOTIDE SEQUENCE</scope>
    <source>
        <strain evidence="2">AVDCRST_MAG69</strain>
    </source>
</reference>
<organism evidence="2">
    <name type="scientific">uncultured Solirubrobacteraceae bacterium</name>
    <dbReference type="NCBI Taxonomy" id="1162706"/>
    <lineage>
        <taxon>Bacteria</taxon>
        <taxon>Bacillati</taxon>
        <taxon>Actinomycetota</taxon>
        <taxon>Thermoleophilia</taxon>
        <taxon>Solirubrobacterales</taxon>
        <taxon>Solirubrobacteraceae</taxon>
        <taxon>environmental samples</taxon>
    </lineage>
</organism>
<protein>
    <submittedName>
        <fullName evidence="2">NAD(P) transhydrogenase subunit beta</fullName>
        <ecNumber evidence="2">1.6.1.2</ecNumber>
    </submittedName>
</protein>
<feature type="non-terminal residue" evidence="2">
    <location>
        <position position="1"/>
    </location>
</feature>
<feature type="compositionally biased region" description="Basic residues" evidence="1">
    <location>
        <begin position="220"/>
        <end position="244"/>
    </location>
</feature>
<dbReference type="EC" id="1.6.1.2" evidence="2"/>
<feature type="region of interest" description="Disordered" evidence="1">
    <location>
        <begin position="276"/>
        <end position="421"/>
    </location>
</feature>
<feature type="compositionally biased region" description="Basic residues" evidence="1">
    <location>
        <begin position="159"/>
        <end position="180"/>
    </location>
</feature>
<keyword evidence="2" id="KW-0560">Oxidoreductase</keyword>
<proteinExistence type="predicted"/>
<feature type="region of interest" description="Disordered" evidence="1">
    <location>
        <begin position="145"/>
        <end position="259"/>
    </location>
</feature>
<evidence type="ECO:0000313" key="2">
    <source>
        <dbReference type="EMBL" id="CAA9518389.1"/>
    </source>
</evidence>